<accession>A0A1D8NNL8</accession>
<dbReference type="Proteomes" id="UP000182444">
    <property type="component" value="Chromosome 1F"/>
</dbReference>
<dbReference type="GeneID" id="94583993"/>
<dbReference type="EMBL" id="CP017558">
    <property type="protein sequence ID" value="AOW07240.1"/>
    <property type="molecule type" value="Genomic_DNA"/>
</dbReference>
<gene>
    <name evidence="1" type="ORF">YALI1_F21213g</name>
</gene>
<organism evidence="1 2">
    <name type="scientific">Yarrowia lipolytica</name>
    <name type="common">Candida lipolytica</name>
    <dbReference type="NCBI Taxonomy" id="4952"/>
    <lineage>
        <taxon>Eukaryota</taxon>
        <taxon>Fungi</taxon>
        <taxon>Dikarya</taxon>
        <taxon>Ascomycota</taxon>
        <taxon>Saccharomycotina</taxon>
        <taxon>Dipodascomycetes</taxon>
        <taxon>Dipodascales</taxon>
        <taxon>Dipodascales incertae sedis</taxon>
        <taxon>Yarrowia</taxon>
    </lineage>
</organism>
<proteinExistence type="predicted"/>
<dbReference type="RefSeq" id="XP_068139514.1">
    <property type="nucleotide sequence ID" value="XM_068283413.1"/>
</dbReference>
<evidence type="ECO:0000313" key="1">
    <source>
        <dbReference type="EMBL" id="AOW07240.1"/>
    </source>
</evidence>
<dbReference type="VEuPathDB" id="FungiDB:YALI1_F21213g"/>
<protein>
    <submittedName>
        <fullName evidence="1">Uncharacterized protein</fullName>
    </submittedName>
</protein>
<sequence length="181" mass="20164">MIRARTSSMAGPSTRVKALRQLWRLFSQPVEVFMRERATLALSGVALLSGITPSIECKHRELPLLKGSHRGSSGCQTTLRVSFQARAPAWTSFCLFGLCNPVYSPVNRHPSPLFNFFQTEGNYSIANDLEGMLELLELDMVWRTDAGGNGHLMNESRSLLTGTKKNSLREMFGKAPIQYSL</sequence>
<name>A0A1D8NNL8_YARLL</name>
<dbReference type="AlphaFoldDB" id="A0A1D8NNL8"/>
<reference evidence="1 2" key="1">
    <citation type="journal article" date="2016" name="PLoS ONE">
        <title>Sequence Assembly of Yarrowia lipolytica Strain W29/CLIB89 Shows Transposable Element Diversity.</title>
        <authorList>
            <person name="Magnan C."/>
            <person name="Yu J."/>
            <person name="Chang I."/>
            <person name="Jahn E."/>
            <person name="Kanomata Y."/>
            <person name="Wu J."/>
            <person name="Zeller M."/>
            <person name="Oakes M."/>
            <person name="Baldi P."/>
            <person name="Sandmeyer S."/>
        </authorList>
    </citation>
    <scope>NUCLEOTIDE SEQUENCE [LARGE SCALE GENOMIC DNA]</scope>
    <source>
        <strain evidence="2">CLIB89(W29)</strain>
    </source>
</reference>
<evidence type="ECO:0000313" key="2">
    <source>
        <dbReference type="Proteomes" id="UP000182444"/>
    </source>
</evidence>